<evidence type="ECO:0000313" key="2">
    <source>
        <dbReference type="Proteomes" id="UP000321945"/>
    </source>
</evidence>
<name>A0A5C6YSY9_9FLAO</name>
<dbReference type="EMBL" id="VORU01000002">
    <property type="protein sequence ID" value="TXD70105.1"/>
    <property type="molecule type" value="Genomic_DNA"/>
</dbReference>
<organism evidence="1 2">
    <name type="scientific">Aequorivita lipolytica</name>
    <dbReference type="NCBI Taxonomy" id="153267"/>
    <lineage>
        <taxon>Bacteria</taxon>
        <taxon>Pseudomonadati</taxon>
        <taxon>Bacteroidota</taxon>
        <taxon>Flavobacteriia</taxon>
        <taxon>Flavobacteriales</taxon>
        <taxon>Flavobacteriaceae</taxon>
        <taxon>Aequorivita</taxon>
    </lineage>
</organism>
<dbReference type="Proteomes" id="UP000321945">
    <property type="component" value="Unassembled WGS sequence"/>
</dbReference>
<evidence type="ECO:0008006" key="3">
    <source>
        <dbReference type="Google" id="ProtNLM"/>
    </source>
</evidence>
<evidence type="ECO:0000313" key="1">
    <source>
        <dbReference type="EMBL" id="TXD70105.1"/>
    </source>
</evidence>
<accession>A0A5C6YSY9</accession>
<dbReference type="RefSeq" id="WP_146743132.1">
    <property type="nucleotide sequence ID" value="NZ_CBCRZQ010000003.1"/>
</dbReference>
<gene>
    <name evidence="1" type="ORF">ESV24_02735</name>
</gene>
<protein>
    <recommendedName>
        <fullName evidence="3">DUF4097 domain-containing protein</fullName>
    </recommendedName>
</protein>
<keyword evidence="2" id="KW-1185">Reference proteome</keyword>
<dbReference type="AlphaFoldDB" id="A0A5C6YSY9"/>
<reference evidence="1 2" key="1">
    <citation type="submission" date="2019-08" db="EMBL/GenBank/DDBJ databases">
        <title>Genome of Aequorivita lipolytica Y10-2 (type strain).</title>
        <authorList>
            <person name="Bowman J.P."/>
        </authorList>
    </citation>
    <scope>NUCLEOTIDE SEQUENCE [LARGE SCALE GENOMIC DNA]</scope>
    <source>
        <strain evidence="1 2">Y10-2</strain>
    </source>
</reference>
<dbReference type="OrthoDB" id="1144071at2"/>
<proteinExistence type="predicted"/>
<comment type="caution">
    <text evidence="1">The sequence shown here is derived from an EMBL/GenBank/DDBJ whole genome shotgun (WGS) entry which is preliminary data.</text>
</comment>
<sequence length="191" mass="20872">MAQKLIQKEFSSEEIHTLSIVDNAIYKITIYSSEEKNLKVLVHVSGEHSESMIIEEKISEETLELKTGFIPFIILENDKLAAHKVMAVEMEIVIPKTMSIEIKSVLASLETTGAIKNLAVSLENGSCVLNDFSGNAHLKTAAGNITVFAETSVSGKAISELGIVENELFSDGKFFVEAESINGNIKLLQTK</sequence>